<dbReference type="Pfam" id="PF16656">
    <property type="entry name" value="Pur_ac_phosph_N"/>
    <property type="match status" value="1"/>
</dbReference>
<dbReference type="KEGG" id="ahel:Q31a_07720"/>
<dbReference type="Pfam" id="PF00149">
    <property type="entry name" value="Metallophos"/>
    <property type="match status" value="1"/>
</dbReference>
<organism evidence="5 6">
    <name type="scientific">Aureliella helgolandensis</name>
    <dbReference type="NCBI Taxonomy" id="2527968"/>
    <lineage>
        <taxon>Bacteria</taxon>
        <taxon>Pseudomonadati</taxon>
        <taxon>Planctomycetota</taxon>
        <taxon>Planctomycetia</taxon>
        <taxon>Pirellulales</taxon>
        <taxon>Pirellulaceae</taxon>
        <taxon>Aureliella</taxon>
    </lineage>
</organism>
<reference evidence="5 6" key="1">
    <citation type="submission" date="2019-02" db="EMBL/GenBank/DDBJ databases">
        <title>Deep-cultivation of Planctomycetes and their phenomic and genomic characterization uncovers novel biology.</title>
        <authorList>
            <person name="Wiegand S."/>
            <person name="Jogler M."/>
            <person name="Boedeker C."/>
            <person name="Pinto D."/>
            <person name="Vollmers J."/>
            <person name="Rivas-Marin E."/>
            <person name="Kohn T."/>
            <person name="Peeters S.H."/>
            <person name="Heuer A."/>
            <person name="Rast P."/>
            <person name="Oberbeckmann S."/>
            <person name="Bunk B."/>
            <person name="Jeske O."/>
            <person name="Meyerdierks A."/>
            <person name="Storesund J.E."/>
            <person name="Kallscheuer N."/>
            <person name="Luecker S."/>
            <person name="Lage O.M."/>
            <person name="Pohl T."/>
            <person name="Merkel B.J."/>
            <person name="Hornburger P."/>
            <person name="Mueller R.-W."/>
            <person name="Bruemmer F."/>
            <person name="Labrenz M."/>
            <person name="Spormann A.M."/>
            <person name="Op den Camp H."/>
            <person name="Overmann J."/>
            <person name="Amann R."/>
            <person name="Jetten M.S.M."/>
            <person name="Mascher T."/>
            <person name="Medema M.H."/>
            <person name="Devos D.P."/>
            <person name="Kaster A.-K."/>
            <person name="Ovreas L."/>
            <person name="Rohde M."/>
            <person name="Galperin M.Y."/>
            <person name="Jogler C."/>
        </authorList>
    </citation>
    <scope>NUCLEOTIDE SEQUENCE [LARGE SCALE GENOMIC DNA]</scope>
    <source>
        <strain evidence="5 6">Q31a</strain>
    </source>
</reference>
<feature type="compositionally biased region" description="Polar residues" evidence="2">
    <location>
        <begin position="114"/>
        <end position="127"/>
    </location>
</feature>
<evidence type="ECO:0000259" key="4">
    <source>
        <dbReference type="Pfam" id="PF16656"/>
    </source>
</evidence>
<dbReference type="PANTHER" id="PTHR45867:SF3">
    <property type="entry name" value="ACID PHOSPHATASE TYPE 7"/>
    <property type="match status" value="1"/>
</dbReference>
<dbReference type="Proteomes" id="UP000318017">
    <property type="component" value="Chromosome"/>
</dbReference>
<dbReference type="InterPro" id="IPR029052">
    <property type="entry name" value="Metallo-depent_PP-like"/>
</dbReference>
<dbReference type="OrthoDB" id="9809781at2"/>
<sequence length="698" mass="75583">MTRADSAAAARSRPFSPTTFAWTACCITAFVCAATPLGLAQQPGVAKTETDILSRGPYLQLSTPTSISILWRTSSATKPVVRFGTQPDQLDQEVAASAILVRNAPLAGLEPSESLPSDTTSDASPTLHSAPVGTVQYEAFLSDLQPSTRYYYAVFDGATPLAGGAEFYFRTHPNPSAVEPVRVWVVGDSGTGDSRQAAVYQAMQDFVTKQDRPLDLFLHVGDMAYPSGTDAEFQRNFFDVYRSTLQSTVCWAAMGNHEGKTSKGLLGIGPYFDAYRCPTRAEAGGLASASEAYYSFDYANIHFICLDSHDLDRAPTGVMSQWLRADLEATKQDWIIAFWHHPPYTKGSHDSDKEGALIEMRELIMPVLEAGGVDLVLTGHSHIYERSMLIDGAYQTPTTATGVVLDDGDGNPHGEGAYRKSKGLHAHQGTVQVVAGHGGARVTRLGTSPVMKRVIVENGSTILDVEGDTLTGMMVDRGGATSDLFSIVKQGTVIPKIVENPRTLPAYSVAIDKPKREKSGTVPFPKNATELIKPNSEWDYLAGRHAAENWTAIAVIPEESDGWKVGKTSIGYGDSDDITELKEMKDSYSVVYARREFELAPGDKEKIAELGLAIAYDDSFIAYLNGQEVLRVGVKVGRGANVGDVQSHEAEGYEYFPLPNATQLLVDDDNILSVEGHNVSLSSSDFTLDPYLLAVPKR</sequence>
<dbReference type="PROSITE" id="PS51257">
    <property type="entry name" value="PROKAR_LIPOPROTEIN"/>
    <property type="match status" value="1"/>
</dbReference>
<accession>A0A518G1L5</accession>
<feature type="domain" description="Purple acid phosphatase N-terminal" evidence="4">
    <location>
        <begin position="58"/>
        <end position="171"/>
    </location>
</feature>
<evidence type="ECO:0000256" key="2">
    <source>
        <dbReference type="SAM" id="MobiDB-lite"/>
    </source>
</evidence>
<name>A0A518G1L5_9BACT</name>
<dbReference type="SUPFAM" id="SSF49363">
    <property type="entry name" value="Purple acid phosphatase, N-terminal domain"/>
    <property type="match status" value="1"/>
</dbReference>
<dbReference type="RefSeq" id="WP_145074094.1">
    <property type="nucleotide sequence ID" value="NZ_CP036298.1"/>
</dbReference>
<keyword evidence="1" id="KW-0732">Signal</keyword>
<proteinExistence type="predicted"/>
<dbReference type="Gene3D" id="3.60.21.10">
    <property type="match status" value="1"/>
</dbReference>
<dbReference type="SUPFAM" id="SSF56300">
    <property type="entry name" value="Metallo-dependent phosphatases"/>
    <property type="match status" value="1"/>
</dbReference>
<dbReference type="AlphaFoldDB" id="A0A518G1L5"/>
<dbReference type="Gene3D" id="2.60.40.380">
    <property type="entry name" value="Purple acid phosphatase-like, N-terminal"/>
    <property type="match status" value="1"/>
</dbReference>
<dbReference type="GO" id="GO:0003993">
    <property type="term" value="F:acid phosphatase activity"/>
    <property type="evidence" value="ECO:0007669"/>
    <property type="project" value="InterPro"/>
</dbReference>
<dbReference type="EC" id="3.1.3.1" evidence="5"/>
<evidence type="ECO:0000259" key="3">
    <source>
        <dbReference type="Pfam" id="PF00149"/>
    </source>
</evidence>
<evidence type="ECO:0000313" key="6">
    <source>
        <dbReference type="Proteomes" id="UP000318017"/>
    </source>
</evidence>
<dbReference type="GO" id="GO:0046872">
    <property type="term" value="F:metal ion binding"/>
    <property type="evidence" value="ECO:0007669"/>
    <property type="project" value="InterPro"/>
</dbReference>
<feature type="domain" description="Calcineurin-like phosphoesterase" evidence="3">
    <location>
        <begin position="182"/>
        <end position="384"/>
    </location>
</feature>
<protein>
    <submittedName>
        <fullName evidence="5">Alkaline phosphatase</fullName>
        <ecNumber evidence="5">3.1.3.1</ecNumber>
    </submittedName>
</protein>
<keyword evidence="5" id="KW-0378">Hydrolase</keyword>
<evidence type="ECO:0000256" key="1">
    <source>
        <dbReference type="ARBA" id="ARBA00022729"/>
    </source>
</evidence>
<dbReference type="InterPro" id="IPR015914">
    <property type="entry name" value="PAPs_N"/>
</dbReference>
<dbReference type="PANTHER" id="PTHR45867">
    <property type="entry name" value="PURPLE ACID PHOSPHATASE"/>
    <property type="match status" value="1"/>
</dbReference>
<evidence type="ECO:0000313" key="5">
    <source>
        <dbReference type="EMBL" id="QDV22486.1"/>
    </source>
</evidence>
<keyword evidence="6" id="KW-1185">Reference proteome</keyword>
<dbReference type="EMBL" id="CP036298">
    <property type="protein sequence ID" value="QDV22486.1"/>
    <property type="molecule type" value="Genomic_DNA"/>
</dbReference>
<gene>
    <name evidence="5" type="primary">phoA_1</name>
    <name evidence="5" type="ORF">Q31a_07720</name>
</gene>
<dbReference type="InterPro" id="IPR004843">
    <property type="entry name" value="Calcineurin-like_PHP"/>
</dbReference>
<dbReference type="Gene3D" id="2.60.120.260">
    <property type="entry name" value="Galactose-binding domain-like"/>
    <property type="match status" value="1"/>
</dbReference>
<feature type="region of interest" description="Disordered" evidence="2">
    <location>
        <begin position="110"/>
        <end position="129"/>
    </location>
</feature>
<dbReference type="InterPro" id="IPR008963">
    <property type="entry name" value="Purple_acid_Pase-like_N"/>
</dbReference>
<dbReference type="GO" id="GO:0004035">
    <property type="term" value="F:alkaline phosphatase activity"/>
    <property type="evidence" value="ECO:0007669"/>
    <property type="project" value="UniProtKB-EC"/>
</dbReference>